<dbReference type="EMBL" id="MAPZ01000010">
    <property type="protein sequence ID" value="OBY12057.1"/>
    <property type="molecule type" value="Genomic_DNA"/>
</dbReference>
<organism evidence="1 2">
    <name type="scientific">Clostridium paraputrificum</name>
    <dbReference type="NCBI Taxonomy" id="29363"/>
    <lineage>
        <taxon>Bacteria</taxon>
        <taxon>Bacillati</taxon>
        <taxon>Bacillota</taxon>
        <taxon>Clostridia</taxon>
        <taxon>Eubacteriales</taxon>
        <taxon>Clostridiaceae</taxon>
        <taxon>Clostridium</taxon>
    </lineage>
</organism>
<sequence>MVFRSQNKQLENCVLNHIRLCPEHHRGTNGVHGKKGHKLDKILKLHFQNTLEIVFFKELLTREEIKEVLDISDKPLNRLLKPLVLQKGKYVREEVIRVCLGGKLIIEEEEKCQTGVLEI</sequence>
<evidence type="ECO:0000313" key="2">
    <source>
        <dbReference type="Proteomes" id="UP000092714"/>
    </source>
</evidence>
<keyword evidence="2" id="KW-1185">Reference proteome</keyword>
<dbReference type="AlphaFoldDB" id="A0A1B8RTC2"/>
<comment type="caution">
    <text evidence="1">The sequence shown here is derived from an EMBL/GenBank/DDBJ whole genome shotgun (WGS) entry which is preliminary data.</text>
</comment>
<dbReference type="Proteomes" id="UP000092714">
    <property type="component" value="Unassembled WGS sequence"/>
</dbReference>
<proteinExistence type="predicted"/>
<gene>
    <name evidence="1" type="ORF">CP373A1_03125</name>
</gene>
<accession>A0A1B8RTC2</accession>
<protein>
    <submittedName>
        <fullName evidence="1">Uncharacterized protein</fullName>
    </submittedName>
</protein>
<evidence type="ECO:0000313" key="1">
    <source>
        <dbReference type="EMBL" id="OBY12057.1"/>
    </source>
</evidence>
<name>A0A1B8RTC2_9CLOT</name>
<reference evidence="1 2" key="1">
    <citation type="submission" date="2016-06" db="EMBL/GenBank/DDBJ databases">
        <authorList>
            <person name="Kjaerup R.B."/>
            <person name="Dalgaard T.S."/>
            <person name="Juul-Madsen H.R."/>
        </authorList>
    </citation>
    <scope>NUCLEOTIDE SEQUENCE [LARGE SCALE GENOMIC DNA]</scope>
    <source>
        <strain evidence="1 2">373-A1</strain>
    </source>
</reference>